<feature type="compositionally biased region" description="Pro residues" evidence="5">
    <location>
        <begin position="301"/>
        <end position="349"/>
    </location>
</feature>
<keyword evidence="4" id="KW-0067">ATP-binding</keyword>
<name>A0ABZ1T021_9ACTN</name>
<dbReference type="Gene3D" id="3.30.200.20">
    <property type="entry name" value="Phosphorylase Kinase, domain 1"/>
    <property type="match status" value="1"/>
</dbReference>
<dbReference type="Pfam" id="PF00069">
    <property type="entry name" value="Pkinase"/>
    <property type="match status" value="1"/>
</dbReference>
<feature type="region of interest" description="Disordered" evidence="5">
    <location>
        <begin position="272"/>
        <end position="388"/>
    </location>
</feature>
<dbReference type="Proteomes" id="UP001432011">
    <property type="component" value="Chromosome"/>
</dbReference>
<evidence type="ECO:0000256" key="3">
    <source>
        <dbReference type="ARBA" id="ARBA00022777"/>
    </source>
</evidence>
<evidence type="ECO:0000256" key="5">
    <source>
        <dbReference type="SAM" id="MobiDB-lite"/>
    </source>
</evidence>
<evidence type="ECO:0000256" key="1">
    <source>
        <dbReference type="ARBA" id="ARBA00022679"/>
    </source>
</evidence>
<keyword evidence="3 7" id="KW-0418">Kinase</keyword>
<feature type="compositionally biased region" description="Pro residues" evidence="5">
    <location>
        <begin position="357"/>
        <end position="366"/>
    </location>
</feature>
<sequence>MVALEAGDPDRLGPFTLVDRLGEGGQGVVFLGRGPAGEQVAVKLLHTRLTADPEARERFLREVALAQRVAPFCTAPVLYADLAGNQPFIVSEFVSGPSLRQLVDREGPRRGAALERLAISTATALAAIHRAGITHRDFKPANVLMGPEGPVVIDFGVARAPDSPQSTATGASIGTPAYLAPEVLSGGTAGASTDMFAWGVTMVFAATGRPAFGADSIPSVITRILNTPPDLGDLAAPLRDIVAACLSKDPALRPSAEDVVARLTGQPTVPVRQAAAPQAPGPYATGPQAPPAGPQAAAPHAPMPGPHGPAPAPGPHAPGPQAPGPQAPQGPGPHGPGPHGPGPQAPGPQAPGHAPGPQAPQAPVPHAPAAGPRGAGAPTPPGSPTRRPVLTWTAAAVGVSALAAAAFLVPTWVSAKQISSEDALGPTATPAVIESQDVEVPLPQPSELVTEPARPKGGKPSPSPSAHRQTVAPKPGATPARTRQARPSPSRTARAQAKPTHKATTPTQTNPLPAQTTPAPAKTTAAPKPTATKTTAAPKPTATKTTAAPKPTATKTTAAPKPTAAKTTAAPKPNPYTAAGVCGSGYIVIDSHSFGSATTYLLYNASNGYNCVITMSKYVVPGKIKMSAVLKVQNGSSNSDSGSYTTYAGPIRLAAKSKCVIWGGGYGSASWSSAWSHCS</sequence>
<dbReference type="CDD" id="cd14014">
    <property type="entry name" value="STKc_PknB_like"/>
    <property type="match status" value="1"/>
</dbReference>
<keyword evidence="2" id="KW-0547">Nucleotide-binding</keyword>
<evidence type="ECO:0000256" key="2">
    <source>
        <dbReference type="ARBA" id="ARBA00022741"/>
    </source>
</evidence>
<organism evidence="7 8">
    <name type="scientific">Microbispora hainanensis</name>
    <dbReference type="NCBI Taxonomy" id="568844"/>
    <lineage>
        <taxon>Bacteria</taxon>
        <taxon>Bacillati</taxon>
        <taxon>Actinomycetota</taxon>
        <taxon>Actinomycetes</taxon>
        <taxon>Streptosporangiales</taxon>
        <taxon>Streptosporangiaceae</taxon>
        <taxon>Microbispora</taxon>
    </lineage>
</organism>
<dbReference type="PANTHER" id="PTHR43289:SF34">
    <property type="entry name" value="SERINE_THREONINE-PROTEIN KINASE YBDM-RELATED"/>
    <property type="match status" value="1"/>
</dbReference>
<dbReference type="InterPro" id="IPR000719">
    <property type="entry name" value="Prot_kinase_dom"/>
</dbReference>
<dbReference type="Gene3D" id="1.10.510.10">
    <property type="entry name" value="Transferase(Phosphotransferase) domain 1"/>
    <property type="match status" value="1"/>
</dbReference>
<feature type="compositionally biased region" description="Low complexity" evidence="5">
    <location>
        <begin position="367"/>
        <end position="377"/>
    </location>
</feature>
<dbReference type="PANTHER" id="PTHR43289">
    <property type="entry name" value="MITOGEN-ACTIVATED PROTEIN KINASE KINASE KINASE 20-RELATED"/>
    <property type="match status" value="1"/>
</dbReference>
<evidence type="ECO:0000313" key="7">
    <source>
        <dbReference type="EMBL" id="WUP78129.1"/>
    </source>
</evidence>
<feature type="compositionally biased region" description="Low complexity" evidence="5">
    <location>
        <begin position="503"/>
        <end position="574"/>
    </location>
</feature>
<protein>
    <submittedName>
        <fullName evidence="7">Protein kinase</fullName>
    </submittedName>
</protein>
<dbReference type="InterPro" id="IPR008271">
    <property type="entry name" value="Ser/Thr_kinase_AS"/>
</dbReference>
<dbReference type="GO" id="GO:0016301">
    <property type="term" value="F:kinase activity"/>
    <property type="evidence" value="ECO:0007669"/>
    <property type="project" value="UniProtKB-KW"/>
</dbReference>
<feature type="region of interest" description="Disordered" evidence="5">
    <location>
        <begin position="437"/>
        <end position="574"/>
    </location>
</feature>
<feature type="domain" description="Protein kinase" evidence="6">
    <location>
        <begin position="15"/>
        <end position="269"/>
    </location>
</feature>
<dbReference type="SUPFAM" id="SSF56112">
    <property type="entry name" value="Protein kinase-like (PK-like)"/>
    <property type="match status" value="1"/>
</dbReference>
<keyword evidence="1" id="KW-0808">Transferase</keyword>
<accession>A0ABZ1T021</accession>
<evidence type="ECO:0000256" key="4">
    <source>
        <dbReference type="ARBA" id="ARBA00022840"/>
    </source>
</evidence>
<dbReference type="EMBL" id="CP108085">
    <property type="protein sequence ID" value="WUP78129.1"/>
    <property type="molecule type" value="Genomic_DNA"/>
</dbReference>
<evidence type="ECO:0000259" key="6">
    <source>
        <dbReference type="PROSITE" id="PS50011"/>
    </source>
</evidence>
<feature type="compositionally biased region" description="Low complexity" evidence="5">
    <location>
        <begin position="273"/>
        <end position="287"/>
    </location>
</feature>
<gene>
    <name evidence="7" type="ORF">OG913_14385</name>
</gene>
<dbReference type="PROSITE" id="PS50011">
    <property type="entry name" value="PROTEIN_KINASE_DOM"/>
    <property type="match status" value="1"/>
</dbReference>
<evidence type="ECO:0000313" key="8">
    <source>
        <dbReference type="Proteomes" id="UP001432011"/>
    </source>
</evidence>
<dbReference type="InterPro" id="IPR011009">
    <property type="entry name" value="Kinase-like_dom_sf"/>
</dbReference>
<proteinExistence type="predicted"/>
<dbReference type="RefSeq" id="WP_328710523.1">
    <property type="nucleotide sequence ID" value="NZ_CP108085.1"/>
</dbReference>
<reference evidence="7" key="1">
    <citation type="submission" date="2022-10" db="EMBL/GenBank/DDBJ databases">
        <title>The complete genomes of actinobacterial strains from the NBC collection.</title>
        <authorList>
            <person name="Joergensen T.S."/>
            <person name="Alvarez Arevalo M."/>
            <person name="Sterndorff E.B."/>
            <person name="Faurdal D."/>
            <person name="Vuksanovic O."/>
            <person name="Mourched A.-S."/>
            <person name="Charusanti P."/>
            <person name="Shaw S."/>
            <person name="Blin K."/>
            <person name="Weber T."/>
        </authorList>
    </citation>
    <scope>NUCLEOTIDE SEQUENCE</scope>
    <source>
        <strain evidence="7">NBC_00254</strain>
    </source>
</reference>
<dbReference type="PROSITE" id="PS00108">
    <property type="entry name" value="PROTEIN_KINASE_ST"/>
    <property type="match status" value="1"/>
</dbReference>
<keyword evidence="8" id="KW-1185">Reference proteome</keyword>